<feature type="domain" description="WD-like" evidence="1">
    <location>
        <begin position="57"/>
        <end position="256"/>
    </location>
</feature>
<evidence type="ECO:0000259" key="1">
    <source>
        <dbReference type="Pfam" id="PF20493"/>
    </source>
</evidence>
<reference evidence="2" key="1">
    <citation type="submission" date="2022-12" db="EMBL/GenBank/DDBJ databases">
        <authorList>
            <person name="Petersen C."/>
        </authorList>
    </citation>
    <scope>NUCLEOTIDE SEQUENCE</scope>
    <source>
        <strain evidence="2">IBT 16125</strain>
    </source>
</reference>
<accession>A0AAD6C6Y2</accession>
<keyword evidence="3" id="KW-1185">Reference proteome</keyword>
<comment type="caution">
    <text evidence="2">The sequence shown here is derived from an EMBL/GenBank/DDBJ whole genome shotgun (WGS) entry which is preliminary data.</text>
</comment>
<dbReference type="Proteomes" id="UP001213681">
    <property type="component" value="Unassembled WGS sequence"/>
</dbReference>
<reference evidence="2" key="2">
    <citation type="journal article" date="2023" name="IMA Fungus">
        <title>Comparative genomic study of the Penicillium genus elucidates a diverse pangenome and 15 lateral gene transfer events.</title>
        <authorList>
            <person name="Petersen C."/>
            <person name="Sorensen T."/>
            <person name="Nielsen M.R."/>
            <person name="Sondergaard T.E."/>
            <person name="Sorensen J.L."/>
            <person name="Fitzpatrick D.A."/>
            <person name="Frisvad J.C."/>
            <person name="Nielsen K.L."/>
        </authorList>
    </citation>
    <scope>NUCLEOTIDE SEQUENCE</scope>
    <source>
        <strain evidence="2">IBT 16125</strain>
    </source>
</reference>
<proteinExistence type="predicted"/>
<dbReference type="RefSeq" id="XP_056766404.1">
    <property type="nucleotide sequence ID" value="XM_056907786.1"/>
</dbReference>
<dbReference type="EMBL" id="JAPVEA010000005">
    <property type="protein sequence ID" value="KAJ5453448.1"/>
    <property type="molecule type" value="Genomic_DNA"/>
</dbReference>
<evidence type="ECO:0000313" key="3">
    <source>
        <dbReference type="Proteomes" id="UP001213681"/>
    </source>
</evidence>
<gene>
    <name evidence="2" type="ORF">N7458_004404</name>
</gene>
<evidence type="ECO:0000313" key="2">
    <source>
        <dbReference type="EMBL" id="KAJ5453448.1"/>
    </source>
</evidence>
<organism evidence="2 3">
    <name type="scientific">Penicillium daleae</name>
    <dbReference type="NCBI Taxonomy" id="63821"/>
    <lineage>
        <taxon>Eukaryota</taxon>
        <taxon>Fungi</taxon>
        <taxon>Dikarya</taxon>
        <taxon>Ascomycota</taxon>
        <taxon>Pezizomycotina</taxon>
        <taxon>Eurotiomycetes</taxon>
        <taxon>Eurotiomycetidae</taxon>
        <taxon>Eurotiales</taxon>
        <taxon>Aspergillaceae</taxon>
        <taxon>Penicillium</taxon>
    </lineage>
</organism>
<dbReference type="GeneID" id="81598029"/>
<protein>
    <recommendedName>
        <fullName evidence="1">WD-like domain-containing protein</fullName>
    </recommendedName>
</protein>
<dbReference type="AlphaFoldDB" id="A0AAD6C6Y2"/>
<sequence>MLLGRTAHSQQLSYKDSIQALAYSNIATSSVESIGDVWLNIAGFAETELPHIQTVVGIHSLDNARELQVITNLAQSAASQALWGDLVFLHNVFSMNAYPAYANVTSTQMQAGLLDAVSGKNGPEQSLIELYASTSSAPGLGVAYRALPSQYNKQQQSKADILSSYHACCRGRRPYFTAWEHHGSWKSGGPRDICYEGCCISWSANATFQIKNLYNDAQRCYSVCVNASGGVSCEAYNVSLQGTIVNQCLSNRPNGCA</sequence>
<dbReference type="InterPro" id="IPR046925">
    <property type="entry name" value="WD-like_fungi"/>
</dbReference>
<name>A0AAD6C6Y2_9EURO</name>
<dbReference type="Pfam" id="PF20493">
    <property type="entry name" value="WD-like_fungi"/>
    <property type="match status" value="1"/>
</dbReference>